<dbReference type="GO" id="GO:0016787">
    <property type="term" value="F:hydrolase activity"/>
    <property type="evidence" value="ECO:0007669"/>
    <property type="project" value="UniProtKB-KW"/>
</dbReference>
<proteinExistence type="predicted"/>
<dbReference type="SUPFAM" id="SSF53474">
    <property type="entry name" value="alpha/beta-Hydrolases"/>
    <property type="match status" value="1"/>
</dbReference>
<comment type="caution">
    <text evidence="2">The sequence shown here is derived from an EMBL/GenBank/DDBJ whole genome shotgun (WGS) entry which is preliminary data.</text>
</comment>
<dbReference type="RefSeq" id="WP_375065212.1">
    <property type="nucleotide sequence ID" value="NZ_JBHGBT010000024.1"/>
</dbReference>
<name>A0ABV4ZUK8_9ACTN</name>
<keyword evidence="2" id="KW-0378">Hydrolase</keyword>
<evidence type="ECO:0000313" key="2">
    <source>
        <dbReference type="EMBL" id="MFB4197004.1"/>
    </source>
</evidence>
<accession>A0ABV4ZUK8</accession>
<gene>
    <name evidence="2" type="ORF">ACE11A_21915</name>
</gene>
<dbReference type="PANTHER" id="PTHR42977:SF1">
    <property type="entry name" value="BLR6576 PROTEIN"/>
    <property type="match status" value="1"/>
</dbReference>
<protein>
    <submittedName>
        <fullName evidence="2">Alpha/beta fold hydrolase</fullName>
    </submittedName>
</protein>
<organism evidence="2 3">
    <name type="scientific">Streptomyces carpaticus</name>
    <dbReference type="NCBI Taxonomy" id="285558"/>
    <lineage>
        <taxon>Bacteria</taxon>
        <taxon>Bacillati</taxon>
        <taxon>Actinomycetota</taxon>
        <taxon>Actinomycetes</taxon>
        <taxon>Kitasatosporales</taxon>
        <taxon>Streptomycetaceae</taxon>
        <taxon>Streptomyces</taxon>
    </lineage>
</organism>
<dbReference type="InterPro" id="IPR051340">
    <property type="entry name" value="Haloalkane_dehalogenase"/>
</dbReference>
<dbReference type="EMBL" id="JBHGBT010000024">
    <property type="protein sequence ID" value="MFB4197004.1"/>
    <property type="molecule type" value="Genomic_DNA"/>
</dbReference>
<keyword evidence="3" id="KW-1185">Reference proteome</keyword>
<dbReference type="PRINTS" id="PR00412">
    <property type="entry name" value="EPOXHYDRLASE"/>
</dbReference>
<dbReference type="InterPro" id="IPR000073">
    <property type="entry name" value="AB_hydrolase_1"/>
</dbReference>
<dbReference type="Pfam" id="PF00561">
    <property type="entry name" value="Abhydrolase_1"/>
    <property type="match status" value="1"/>
</dbReference>
<evidence type="ECO:0000313" key="3">
    <source>
        <dbReference type="Proteomes" id="UP001577267"/>
    </source>
</evidence>
<dbReference type="Gene3D" id="3.40.50.1820">
    <property type="entry name" value="alpha/beta hydrolase"/>
    <property type="match status" value="1"/>
</dbReference>
<dbReference type="Proteomes" id="UP001577267">
    <property type="component" value="Unassembled WGS sequence"/>
</dbReference>
<dbReference type="InterPro" id="IPR029058">
    <property type="entry name" value="AB_hydrolase_fold"/>
</dbReference>
<dbReference type="PRINTS" id="PR00111">
    <property type="entry name" value="ABHYDROLASE"/>
</dbReference>
<feature type="domain" description="AB hydrolase-1" evidence="1">
    <location>
        <begin position="27"/>
        <end position="271"/>
    </location>
</feature>
<dbReference type="InterPro" id="IPR000639">
    <property type="entry name" value="Epox_hydrolase-like"/>
</dbReference>
<sequence>MAAVHHRTVDVDGLTVFYREAGPADAPVLLLLHGYPTSSHMFRHLIPALAGPYRVIAPDHIGFGRSSAPDAADFTYTFDALAEVTRGFLAALGVERYGLYVQDYGAPIGWRLALASPEAVLGVVSQSGNAYEEGFVPEFWAPIWAYAEDRGPENEARLRPALSREAVEWQYTHGVPDPSLIDPDAWEHDLALLARPGNDRAQLALFGDYAGNRALYPAVQAWLRSSEVPVLAIWGRNDEIFGPAGAEAFRRDARDAEIVLLDGGHFLLESHLDAVADAITGFRPRMVGATPAGG</sequence>
<reference evidence="2 3" key="1">
    <citation type="submission" date="2024-09" db="EMBL/GenBank/DDBJ databases">
        <title>Draft genome sequence of multifaceted antimicrobials producing Streptomyces sp. strain FH1.</title>
        <authorList>
            <person name="Hassan F."/>
            <person name="Ali H."/>
            <person name="Hassan N."/>
            <person name="Nawaz A."/>
        </authorList>
    </citation>
    <scope>NUCLEOTIDE SEQUENCE [LARGE SCALE GENOMIC DNA]</scope>
    <source>
        <strain evidence="2 3">FH1</strain>
    </source>
</reference>
<evidence type="ECO:0000259" key="1">
    <source>
        <dbReference type="Pfam" id="PF00561"/>
    </source>
</evidence>
<dbReference type="PANTHER" id="PTHR42977">
    <property type="entry name" value="HYDROLASE-RELATED"/>
    <property type="match status" value="1"/>
</dbReference>